<dbReference type="EMBL" id="CAIX01000126">
    <property type="protein sequence ID" value="CCI46423.1"/>
    <property type="molecule type" value="Genomic_DNA"/>
</dbReference>
<evidence type="ECO:0000313" key="1">
    <source>
        <dbReference type="EMBL" id="CCI46423.1"/>
    </source>
</evidence>
<sequence>MKYVTSTRGIKDGIASLDIIRSIPCNLKNHCSFPFLHLVSMRDVDGKGLDFEYAYFCRQRFSSDSVLRVNGSVQIVSIPLRESVIVRRKFALCTDQLPHKCRWNGVVKRAGVTGLDENTHGGDLFLMSREIGVTGGNAKFCVMVENGNVQLGFDAIGFVKNWPSRWSQRN</sequence>
<organism evidence="1 2">
    <name type="scientific">Albugo candida</name>
    <dbReference type="NCBI Taxonomy" id="65357"/>
    <lineage>
        <taxon>Eukaryota</taxon>
        <taxon>Sar</taxon>
        <taxon>Stramenopiles</taxon>
        <taxon>Oomycota</taxon>
        <taxon>Peronosporomycetes</taxon>
        <taxon>Albuginales</taxon>
        <taxon>Albuginaceae</taxon>
        <taxon>Albugo</taxon>
    </lineage>
</organism>
<protein>
    <submittedName>
        <fullName evidence="1">Uncharacterized protein</fullName>
    </submittedName>
</protein>
<reference evidence="1 2" key="1">
    <citation type="submission" date="2012-05" db="EMBL/GenBank/DDBJ databases">
        <title>Recombination and specialization in a pathogen metapopulation.</title>
        <authorList>
            <person name="Gardiner A."/>
            <person name="Kemen E."/>
            <person name="Schultz-Larsen T."/>
            <person name="MacLean D."/>
            <person name="Van Oosterhout C."/>
            <person name="Jones J.D.G."/>
        </authorList>
    </citation>
    <scope>NUCLEOTIDE SEQUENCE [LARGE SCALE GENOMIC DNA]</scope>
    <source>
        <strain evidence="1 2">Ac Nc2</strain>
    </source>
</reference>
<evidence type="ECO:0000313" key="2">
    <source>
        <dbReference type="Proteomes" id="UP000053237"/>
    </source>
</evidence>
<keyword evidence="2" id="KW-1185">Reference proteome</keyword>
<name>A0A024GHT7_9STRA</name>
<dbReference type="Proteomes" id="UP000053237">
    <property type="component" value="Unassembled WGS sequence"/>
</dbReference>
<comment type="caution">
    <text evidence="1">The sequence shown here is derived from an EMBL/GenBank/DDBJ whole genome shotgun (WGS) entry which is preliminary data.</text>
</comment>
<dbReference type="AlphaFoldDB" id="A0A024GHT7"/>
<accession>A0A024GHT7</accession>
<dbReference type="InParanoid" id="A0A024GHT7"/>
<gene>
    <name evidence="1" type="ORF">BN9_073520</name>
</gene>
<proteinExistence type="predicted"/>